<evidence type="ECO:0000259" key="4">
    <source>
        <dbReference type="PROSITE" id="PS50977"/>
    </source>
</evidence>
<proteinExistence type="predicted"/>
<dbReference type="GO" id="GO:0003677">
    <property type="term" value="F:DNA binding"/>
    <property type="evidence" value="ECO:0007669"/>
    <property type="project" value="UniProtKB-UniRule"/>
</dbReference>
<evidence type="ECO:0000256" key="3">
    <source>
        <dbReference type="SAM" id="MobiDB-lite"/>
    </source>
</evidence>
<keyword evidence="6" id="KW-1185">Reference proteome</keyword>
<dbReference type="EMBL" id="POUA01000467">
    <property type="protein sequence ID" value="PZG25201.1"/>
    <property type="molecule type" value="Genomic_DNA"/>
</dbReference>
<reference evidence="5 6" key="1">
    <citation type="submission" date="2018-01" db="EMBL/GenBank/DDBJ databases">
        <title>Draft genome sequence of Sphaerisporangium sp. 7K107.</title>
        <authorList>
            <person name="Sahin N."/>
            <person name="Saygin H."/>
            <person name="Ay H."/>
        </authorList>
    </citation>
    <scope>NUCLEOTIDE SEQUENCE [LARGE SCALE GENOMIC DNA]</scope>
    <source>
        <strain evidence="5 6">7K107</strain>
    </source>
</reference>
<dbReference type="Gene3D" id="1.10.357.10">
    <property type="entry name" value="Tetracycline Repressor, domain 2"/>
    <property type="match status" value="1"/>
</dbReference>
<dbReference type="SUPFAM" id="SSF46689">
    <property type="entry name" value="Homeodomain-like"/>
    <property type="match status" value="1"/>
</dbReference>
<dbReference type="InterPro" id="IPR009057">
    <property type="entry name" value="Homeodomain-like_sf"/>
</dbReference>
<dbReference type="Pfam" id="PF00440">
    <property type="entry name" value="TetR_N"/>
    <property type="match status" value="1"/>
</dbReference>
<dbReference type="RefSeq" id="WP_146607826.1">
    <property type="nucleotide sequence ID" value="NZ_POUA01000467.1"/>
</dbReference>
<feature type="DNA-binding region" description="H-T-H motif" evidence="2">
    <location>
        <begin position="51"/>
        <end position="70"/>
    </location>
</feature>
<evidence type="ECO:0000313" key="6">
    <source>
        <dbReference type="Proteomes" id="UP000248544"/>
    </source>
</evidence>
<comment type="caution">
    <text evidence="5">The sequence shown here is derived from an EMBL/GenBank/DDBJ whole genome shotgun (WGS) entry which is preliminary data.</text>
</comment>
<evidence type="ECO:0000256" key="2">
    <source>
        <dbReference type="PROSITE-ProRule" id="PRU00335"/>
    </source>
</evidence>
<dbReference type="InterPro" id="IPR001647">
    <property type="entry name" value="HTH_TetR"/>
</dbReference>
<protein>
    <recommendedName>
        <fullName evidence="4">HTH tetR-type domain-containing protein</fullName>
    </recommendedName>
</protein>
<feature type="non-terminal residue" evidence="5">
    <location>
        <position position="147"/>
    </location>
</feature>
<feature type="region of interest" description="Disordered" evidence="3">
    <location>
        <begin position="1"/>
        <end position="22"/>
    </location>
</feature>
<evidence type="ECO:0000313" key="5">
    <source>
        <dbReference type="EMBL" id="PZG25201.1"/>
    </source>
</evidence>
<feature type="domain" description="HTH tetR-type" evidence="4">
    <location>
        <begin position="28"/>
        <end position="88"/>
    </location>
</feature>
<organism evidence="5 6">
    <name type="scientific">Spongiactinospora gelatinilytica</name>
    <dbReference type="NCBI Taxonomy" id="2666298"/>
    <lineage>
        <taxon>Bacteria</taxon>
        <taxon>Bacillati</taxon>
        <taxon>Actinomycetota</taxon>
        <taxon>Actinomycetes</taxon>
        <taxon>Streptosporangiales</taxon>
        <taxon>Streptosporangiaceae</taxon>
        <taxon>Spongiactinospora</taxon>
    </lineage>
</organism>
<dbReference type="PROSITE" id="PS50977">
    <property type="entry name" value="HTH_TETR_2"/>
    <property type="match status" value="1"/>
</dbReference>
<sequence>MSWPTGDHPAGRRARTAAPRSALTYHHGNLRSALIEAGLDLARHKGAGALGPREVTRAVGVSPNAAYRHFADLRALVLTVAEQARHRLARAILHRLGTIAAEGDPARLPAMRLHAFGLDYVGFALHTPGRYELACASQEAPPPAPEG</sequence>
<dbReference type="Proteomes" id="UP000248544">
    <property type="component" value="Unassembled WGS sequence"/>
</dbReference>
<name>A0A2W2EQW6_9ACTN</name>
<gene>
    <name evidence="5" type="ORF">C1I98_34865</name>
</gene>
<dbReference type="AlphaFoldDB" id="A0A2W2EQW6"/>
<accession>A0A2W2EQW6</accession>
<evidence type="ECO:0000256" key="1">
    <source>
        <dbReference type="ARBA" id="ARBA00023125"/>
    </source>
</evidence>
<keyword evidence="1 2" id="KW-0238">DNA-binding</keyword>